<keyword evidence="4 8" id="KW-0659">Purine metabolism</keyword>
<dbReference type="NCBIfam" id="TIGR03178">
    <property type="entry name" value="allantoinase"/>
    <property type="match status" value="1"/>
</dbReference>
<proteinExistence type="inferred from homology"/>
<sequence>MTTESFDMVIRGGSVVLKDRTAVMDIGITGGVITGLGQLKGQPALDYVDAEGLTVMPGMIDAHVHLNEPGFGHWEGFETGSAALAAGGVTTYLDMPLNGVPPTVTIEALQLKLAAAEGRSSVDYGLWGGLVPGRLESIVPLHEAGVIGYKAFMSAAGSPGEDAFCEADDYTLLEGMKRIAATGKVLALHAESEPIVSMLAQEMKRSGRTSGADYAASRPIQAELEAVHRALIYAGLTGCRVHFVHISSAEGIGLIREASLRGLDVTAETCPHYLKLTTDDLAAKGAVAKCAPPLRSGEEREKLWETVKKGWVNLIASDHSPCPSAMKERDSFFEAWGGIAGAQSSLELIVGEGHLKRGLPLHAISGMVSLAPAARFGLSQKGAIAPGFDADLAIIDLADSYVLGKEHLLHRHKHSPYVGEELKCRVAAVYVRGKRVYDKAGGVAAERSGRWVKPGGVEERGG</sequence>
<dbReference type="UniPathway" id="UPA00395">
    <property type="reaction ID" value="UER00653"/>
</dbReference>
<comment type="caution">
    <text evidence="10">The sequence shown here is derived from an EMBL/GenBank/DDBJ whole genome shotgun (WGS) entry which is preliminary data.</text>
</comment>
<dbReference type="InterPro" id="IPR018228">
    <property type="entry name" value="DNase_TatD-rel_CS"/>
</dbReference>
<dbReference type="InterPro" id="IPR032466">
    <property type="entry name" value="Metal_Hydrolase"/>
</dbReference>
<organism evidence="10 11">
    <name type="scientific">Paenibacillus oryzae</name>
    <dbReference type="NCBI Taxonomy" id="1844972"/>
    <lineage>
        <taxon>Bacteria</taxon>
        <taxon>Bacillati</taxon>
        <taxon>Bacillota</taxon>
        <taxon>Bacilli</taxon>
        <taxon>Bacillales</taxon>
        <taxon>Paenibacillaceae</taxon>
        <taxon>Paenibacillus</taxon>
    </lineage>
</organism>
<comment type="catalytic activity">
    <reaction evidence="8">
        <text>(S)-allantoin + H2O = allantoate + H(+)</text>
        <dbReference type="Rhea" id="RHEA:17029"/>
        <dbReference type="ChEBI" id="CHEBI:15377"/>
        <dbReference type="ChEBI" id="CHEBI:15378"/>
        <dbReference type="ChEBI" id="CHEBI:15678"/>
        <dbReference type="ChEBI" id="CHEBI:17536"/>
        <dbReference type="EC" id="3.5.2.5"/>
    </reaction>
</comment>
<gene>
    <name evidence="8" type="primary">allB</name>
    <name evidence="10" type="ORF">A7K91_08325</name>
</gene>
<dbReference type="Gene3D" id="3.20.20.140">
    <property type="entry name" value="Metal-dependent hydrolases"/>
    <property type="match status" value="1"/>
</dbReference>
<comment type="similarity">
    <text evidence="8">Belongs to the metallo-dependent hydrolases superfamily. Allantoinase family.</text>
</comment>
<evidence type="ECO:0000256" key="6">
    <source>
        <dbReference type="ARBA" id="ARBA00022801"/>
    </source>
</evidence>
<reference evidence="10 11" key="1">
    <citation type="submission" date="2016-05" db="EMBL/GenBank/DDBJ databases">
        <title>Paenibacillus oryzae. sp. nov., isolated from the rice root.</title>
        <authorList>
            <person name="Zhang J."/>
            <person name="Zhang X."/>
        </authorList>
    </citation>
    <scope>NUCLEOTIDE SEQUENCE [LARGE SCALE GENOMIC DNA]</scope>
    <source>
        <strain evidence="10 11">1DrF-4</strain>
    </source>
</reference>
<feature type="binding site" evidence="8">
    <location>
        <position position="245"/>
    </location>
    <ligand>
        <name>Zn(2+)</name>
        <dbReference type="ChEBI" id="CHEBI:29105"/>
        <label>2</label>
    </ligand>
</feature>
<dbReference type="GO" id="GO:0005737">
    <property type="term" value="C:cytoplasm"/>
    <property type="evidence" value="ECO:0007669"/>
    <property type="project" value="TreeGrafter"/>
</dbReference>
<evidence type="ECO:0000256" key="1">
    <source>
        <dbReference type="ARBA" id="ARBA00002368"/>
    </source>
</evidence>
<comment type="cofactor">
    <cofactor evidence="8">
        <name>Zn(2+)</name>
        <dbReference type="ChEBI" id="CHEBI:29105"/>
    </cofactor>
    <text evidence="8">Binds 2 Zn(2+) ions per subunit.</text>
</comment>
<dbReference type="EMBL" id="LYPA01000031">
    <property type="protein sequence ID" value="OBR67734.1"/>
    <property type="molecule type" value="Genomic_DNA"/>
</dbReference>
<dbReference type="InterPro" id="IPR011059">
    <property type="entry name" value="Metal-dep_hydrolase_composite"/>
</dbReference>
<feature type="domain" description="Amidohydrolase-related" evidence="9">
    <location>
        <begin position="54"/>
        <end position="436"/>
    </location>
</feature>
<keyword evidence="7 8" id="KW-0862">Zinc</keyword>
<dbReference type="InterPro" id="IPR047604">
    <property type="entry name" value="Allantoinase_bact"/>
</dbReference>
<feature type="binding site" evidence="8">
    <location>
        <position position="65"/>
    </location>
    <ligand>
        <name>Zn(2+)</name>
        <dbReference type="ChEBI" id="CHEBI:29105"/>
        <label>1</label>
    </ligand>
</feature>
<comment type="similarity">
    <text evidence="2">Belongs to the metallo-dependent hydrolases superfamily. DHOase family. Class I DHOase subfamily.</text>
</comment>
<evidence type="ECO:0000256" key="2">
    <source>
        <dbReference type="ARBA" id="ARBA00010286"/>
    </source>
</evidence>
<feature type="binding site" description="via carbamate group" evidence="8">
    <location>
        <position position="150"/>
    </location>
    <ligand>
        <name>Zn(2+)</name>
        <dbReference type="ChEBI" id="CHEBI:29105"/>
        <label>2</label>
    </ligand>
</feature>
<feature type="binding site" evidence="8">
    <location>
        <position position="63"/>
    </location>
    <ligand>
        <name>Zn(2+)</name>
        <dbReference type="ChEBI" id="CHEBI:29105"/>
        <label>1</label>
    </ligand>
</feature>
<protein>
    <recommendedName>
        <fullName evidence="8">Allantoinase</fullName>
        <ecNumber evidence="8">3.5.2.5</ecNumber>
    </recommendedName>
    <alternativeName>
        <fullName evidence="8">Allantoin-utilizing enzyme</fullName>
    </alternativeName>
</protein>
<evidence type="ECO:0000256" key="7">
    <source>
        <dbReference type="ARBA" id="ARBA00022833"/>
    </source>
</evidence>
<dbReference type="AlphaFoldDB" id="A0A1A5YQ52"/>
<comment type="pathway">
    <text evidence="8">Nitrogen metabolism; (S)-allantoin degradation; allantoate from (S)-allantoin: step 1/1.</text>
</comment>
<comment type="subunit">
    <text evidence="3 8">Homotetramer.</text>
</comment>
<comment type="function">
    <text evidence="8">Catalyzes the conversion of allantoin (5-ureidohydantoin) to allantoic acid by hydrolytic cleavage of the five-member hydantoin ring.</text>
</comment>
<dbReference type="PROSITE" id="PS01137">
    <property type="entry name" value="TATD_1"/>
    <property type="match status" value="1"/>
</dbReference>
<evidence type="ECO:0000313" key="11">
    <source>
        <dbReference type="Proteomes" id="UP000092024"/>
    </source>
</evidence>
<evidence type="ECO:0000256" key="3">
    <source>
        <dbReference type="ARBA" id="ARBA00011881"/>
    </source>
</evidence>
<evidence type="ECO:0000256" key="5">
    <source>
        <dbReference type="ARBA" id="ARBA00022723"/>
    </source>
</evidence>
<dbReference type="OrthoDB" id="9765462at2"/>
<evidence type="ECO:0000256" key="8">
    <source>
        <dbReference type="HAMAP-Rule" id="MF_01645"/>
    </source>
</evidence>
<keyword evidence="11" id="KW-1185">Reference proteome</keyword>
<dbReference type="Pfam" id="PF01979">
    <property type="entry name" value="Amidohydro_1"/>
    <property type="match status" value="1"/>
</dbReference>
<dbReference type="EC" id="3.5.2.5" evidence="8"/>
<dbReference type="PANTHER" id="PTHR43668">
    <property type="entry name" value="ALLANTOINASE"/>
    <property type="match status" value="1"/>
</dbReference>
<dbReference type="GO" id="GO:0004038">
    <property type="term" value="F:allantoinase activity"/>
    <property type="evidence" value="ECO:0007669"/>
    <property type="project" value="UniProtKB-UniRule"/>
</dbReference>
<dbReference type="RefSeq" id="WP_068680298.1">
    <property type="nucleotide sequence ID" value="NZ_LYPA01000031.1"/>
</dbReference>
<feature type="binding site" description="via carbamate group" evidence="8">
    <location>
        <position position="150"/>
    </location>
    <ligand>
        <name>Zn(2+)</name>
        <dbReference type="ChEBI" id="CHEBI:29105"/>
        <label>1</label>
    </ligand>
</feature>
<dbReference type="Gene3D" id="2.30.40.10">
    <property type="entry name" value="Urease, subunit C, domain 1"/>
    <property type="match status" value="1"/>
</dbReference>
<dbReference type="GO" id="GO:0008270">
    <property type="term" value="F:zinc ion binding"/>
    <property type="evidence" value="ECO:0007669"/>
    <property type="project" value="InterPro"/>
</dbReference>
<dbReference type="GO" id="GO:0000256">
    <property type="term" value="P:allantoin catabolic process"/>
    <property type="evidence" value="ECO:0007669"/>
    <property type="project" value="UniProtKB-UniRule"/>
</dbReference>
<dbReference type="GO" id="GO:0006145">
    <property type="term" value="P:purine nucleobase catabolic process"/>
    <property type="evidence" value="ECO:0007669"/>
    <property type="project" value="TreeGrafter"/>
</dbReference>
<keyword evidence="5 8" id="KW-0479">Metal-binding</keyword>
<dbReference type="SUPFAM" id="SSF51556">
    <property type="entry name" value="Metallo-dependent hydrolases"/>
    <property type="match status" value="1"/>
</dbReference>
<feature type="modified residue" description="N6-carboxylysine" evidence="8">
    <location>
        <position position="150"/>
    </location>
</feature>
<dbReference type="InterPro" id="IPR050138">
    <property type="entry name" value="DHOase/Allantoinase_Hydrolase"/>
</dbReference>
<dbReference type="STRING" id="1844972.A7K91_08325"/>
<dbReference type="SUPFAM" id="SSF51338">
    <property type="entry name" value="Composite domain of metallo-dependent hydrolases"/>
    <property type="match status" value="1"/>
</dbReference>
<evidence type="ECO:0000256" key="4">
    <source>
        <dbReference type="ARBA" id="ARBA00022631"/>
    </source>
</evidence>
<comment type="PTM">
    <text evidence="8">Carboxylation allows a single lysine to coordinate two zinc ions.</text>
</comment>
<evidence type="ECO:0000259" key="9">
    <source>
        <dbReference type="Pfam" id="PF01979"/>
    </source>
</evidence>
<dbReference type="PROSITE" id="PS00482">
    <property type="entry name" value="DIHYDROOROTASE_1"/>
    <property type="match status" value="1"/>
</dbReference>
<dbReference type="InterPro" id="IPR006680">
    <property type="entry name" value="Amidohydro-rel"/>
</dbReference>
<keyword evidence="6 8" id="KW-0378">Hydrolase</keyword>
<accession>A0A1A5YQ52</accession>
<dbReference type="GO" id="GO:0050897">
    <property type="term" value="F:cobalt ion binding"/>
    <property type="evidence" value="ECO:0007669"/>
    <property type="project" value="InterPro"/>
</dbReference>
<evidence type="ECO:0000313" key="10">
    <source>
        <dbReference type="EMBL" id="OBR67734.1"/>
    </source>
</evidence>
<comment type="function">
    <text evidence="1">Catalyzes the reversible cyclization of carbamoyl aspartate to dihydroorotate.</text>
</comment>
<dbReference type="InterPro" id="IPR017593">
    <property type="entry name" value="Allantoinase"/>
</dbReference>
<dbReference type="HAMAP" id="MF_01645">
    <property type="entry name" value="Hydantoinase"/>
    <property type="match status" value="1"/>
</dbReference>
<feature type="binding site" evidence="8">
    <location>
        <position position="189"/>
    </location>
    <ligand>
        <name>Zn(2+)</name>
        <dbReference type="ChEBI" id="CHEBI:29105"/>
        <label>2</label>
    </ligand>
</feature>
<feature type="binding site" evidence="8">
    <location>
        <position position="318"/>
    </location>
    <ligand>
        <name>Zn(2+)</name>
        <dbReference type="ChEBI" id="CHEBI:29105"/>
        <label>1</label>
    </ligand>
</feature>
<dbReference type="InterPro" id="IPR002195">
    <property type="entry name" value="Dihydroorotase_CS"/>
</dbReference>
<dbReference type="Proteomes" id="UP000092024">
    <property type="component" value="Unassembled WGS sequence"/>
</dbReference>
<name>A0A1A5YQ52_9BACL</name>
<dbReference type="PANTHER" id="PTHR43668:SF4">
    <property type="entry name" value="ALLANTOINASE"/>
    <property type="match status" value="1"/>
</dbReference>